<organism evidence="2 3">
    <name type="scientific">Spirosoma validum</name>
    <dbReference type="NCBI Taxonomy" id="2771355"/>
    <lineage>
        <taxon>Bacteria</taxon>
        <taxon>Pseudomonadati</taxon>
        <taxon>Bacteroidota</taxon>
        <taxon>Cytophagia</taxon>
        <taxon>Cytophagales</taxon>
        <taxon>Cytophagaceae</taxon>
        <taxon>Spirosoma</taxon>
    </lineage>
</organism>
<protein>
    <submittedName>
        <fullName evidence="2">Uncharacterized protein</fullName>
    </submittedName>
</protein>
<comment type="caution">
    <text evidence="2">The sequence shown here is derived from an EMBL/GenBank/DDBJ whole genome shotgun (WGS) entry which is preliminary data.</text>
</comment>
<evidence type="ECO:0000313" key="2">
    <source>
        <dbReference type="EMBL" id="MBD2754916.1"/>
    </source>
</evidence>
<evidence type="ECO:0000313" key="3">
    <source>
        <dbReference type="Proteomes" id="UP000653797"/>
    </source>
</evidence>
<dbReference type="RefSeq" id="WP_191040530.1">
    <property type="nucleotide sequence ID" value="NZ_JACXAA010000006.1"/>
</dbReference>
<evidence type="ECO:0000256" key="1">
    <source>
        <dbReference type="SAM" id="SignalP"/>
    </source>
</evidence>
<feature type="chain" id="PRO_5037887200" evidence="1">
    <location>
        <begin position="21"/>
        <end position="221"/>
    </location>
</feature>
<dbReference type="Proteomes" id="UP000653797">
    <property type="component" value="Unassembled WGS sequence"/>
</dbReference>
<name>A0A927GER3_9BACT</name>
<feature type="signal peptide" evidence="1">
    <location>
        <begin position="1"/>
        <end position="20"/>
    </location>
</feature>
<reference evidence="2" key="1">
    <citation type="submission" date="2020-09" db="EMBL/GenBank/DDBJ databases">
        <authorList>
            <person name="Kim M.K."/>
        </authorList>
    </citation>
    <scope>NUCLEOTIDE SEQUENCE</scope>
    <source>
        <strain evidence="2">BT704</strain>
    </source>
</reference>
<gene>
    <name evidence="2" type="ORF">IC230_18580</name>
</gene>
<accession>A0A927GER3</accession>
<keyword evidence="3" id="KW-1185">Reference proteome</keyword>
<keyword evidence="1" id="KW-0732">Signal</keyword>
<sequence>MKRLAIFLMFACVVSMNALAGVSTDSTTKLRFQTLAKKMRLKTPELKEGEYEVRIWNDQALRYGEAQMLYILTKKEKQFSVSKYLIESDRQGFRYAVQLNPNPTIPIDNTLWEQFVQQGILGPPNEVVIHDQLFAKPPKDSTWNVVEADGIVSVKAKLRNDTRVLIADGEGYYFEVFSATSYQSASYGNPRGYLEHKPNIAELRKVVTILNKLAVLFRSSN</sequence>
<proteinExistence type="predicted"/>
<dbReference type="EMBL" id="JACXAA010000006">
    <property type="protein sequence ID" value="MBD2754916.1"/>
    <property type="molecule type" value="Genomic_DNA"/>
</dbReference>
<dbReference type="AlphaFoldDB" id="A0A927GER3"/>